<evidence type="ECO:0000256" key="2">
    <source>
        <dbReference type="ARBA" id="ARBA00022801"/>
    </source>
</evidence>
<feature type="domain" description="Nudix hydrolase" evidence="4">
    <location>
        <begin position="1"/>
        <end position="132"/>
    </location>
</feature>
<dbReference type="Pfam" id="PF00293">
    <property type="entry name" value="NUDIX"/>
    <property type="match status" value="1"/>
</dbReference>
<evidence type="ECO:0000259" key="4">
    <source>
        <dbReference type="PROSITE" id="PS51462"/>
    </source>
</evidence>
<dbReference type="GO" id="GO:0016787">
    <property type="term" value="F:hydrolase activity"/>
    <property type="evidence" value="ECO:0007669"/>
    <property type="project" value="UniProtKB-KW"/>
</dbReference>
<protein>
    <submittedName>
        <fullName evidence="5">NUDIX hydrolase</fullName>
    </submittedName>
</protein>
<dbReference type="PROSITE" id="PS51462">
    <property type="entry name" value="NUDIX"/>
    <property type="match status" value="1"/>
</dbReference>
<dbReference type="Gene3D" id="3.90.79.10">
    <property type="entry name" value="Nucleoside Triphosphate Pyrophosphohydrolase"/>
    <property type="match status" value="1"/>
</dbReference>
<keyword evidence="2 5" id="KW-0378">Hydrolase</keyword>
<comment type="cofactor">
    <cofactor evidence="1">
        <name>Mg(2+)</name>
        <dbReference type="ChEBI" id="CHEBI:18420"/>
    </cofactor>
</comment>
<evidence type="ECO:0000313" key="5">
    <source>
        <dbReference type="EMBL" id="AGZ94385.1"/>
    </source>
</evidence>
<accession>U5YNX3</accession>
<keyword evidence="3" id="KW-0460">Magnesium</keyword>
<evidence type="ECO:0000256" key="1">
    <source>
        <dbReference type="ARBA" id="ARBA00001946"/>
    </source>
</evidence>
<dbReference type="InterPro" id="IPR015797">
    <property type="entry name" value="NUDIX_hydrolase-like_dom_sf"/>
</dbReference>
<dbReference type="InterPro" id="IPR020476">
    <property type="entry name" value="Nudix_hydrolase"/>
</dbReference>
<reference evidence="5" key="1">
    <citation type="journal article" date="2013" name="Proc. Natl. Acad. Sci. U.S.A.">
        <title>Diversity and abundance of phosphonate biosynthetic genes in nature.</title>
        <authorList>
            <person name="Yu X."/>
            <person name="Doroghazi J.R."/>
            <person name="Janga S.C."/>
            <person name="Zhang J.K."/>
            <person name="Circello B."/>
            <person name="Griffin B.M."/>
            <person name="Labeda D.P."/>
            <person name="Metcalf W.W."/>
        </authorList>
    </citation>
    <scope>NUCLEOTIDE SEQUENCE</scope>
    <source>
        <strain evidence="5">31A4</strain>
    </source>
</reference>
<dbReference type="SUPFAM" id="SSF55811">
    <property type="entry name" value="Nudix"/>
    <property type="match status" value="1"/>
</dbReference>
<dbReference type="InterPro" id="IPR000086">
    <property type="entry name" value="NUDIX_hydrolase_dom"/>
</dbReference>
<dbReference type="PANTHER" id="PTHR43046">
    <property type="entry name" value="GDP-MANNOSE MANNOSYL HYDROLASE"/>
    <property type="match status" value="1"/>
</dbReference>
<name>U5YNX3_9ACTN</name>
<dbReference type="CDD" id="cd18876">
    <property type="entry name" value="NUDIX_Hydrolase"/>
    <property type="match status" value="1"/>
</dbReference>
<sequence length="150" mass="16161">MAKARVLFTGSGGRVLLVRLRAAAGRPHWGLPGGTVEAGSETPRDAAVREVHEELGLSRTPGRLLSVDWVRRPGDLPRTVQVFDGGQLDEDDLARIRLDEAELAEWRMCTPEEAGRLMPPPGLGQLRESLAVRAAGGGPVELVDGTRVVR</sequence>
<organism evidence="5">
    <name type="scientific">Streptomyces sp. 31A4</name>
    <dbReference type="NCBI Taxonomy" id="1415543"/>
    <lineage>
        <taxon>Bacteria</taxon>
        <taxon>Bacillati</taxon>
        <taxon>Actinomycetota</taxon>
        <taxon>Actinomycetes</taxon>
        <taxon>Kitasatosporales</taxon>
        <taxon>Streptomycetaceae</taxon>
        <taxon>Streptomyces</taxon>
    </lineage>
</organism>
<evidence type="ECO:0000256" key="3">
    <source>
        <dbReference type="ARBA" id="ARBA00022842"/>
    </source>
</evidence>
<dbReference type="AlphaFoldDB" id="U5YNX3"/>
<dbReference type="PANTHER" id="PTHR43046:SF12">
    <property type="entry name" value="GDP-MANNOSE MANNOSYL HYDROLASE"/>
    <property type="match status" value="1"/>
</dbReference>
<proteinExistence type="predicted"/>
<dbReference type="PRINTS" id="PR00502">
    <property type="entry name" value="NUDIXFAMILY"/>
</dbReference>
<dbReference type="EMBL" id="KF386877">
    <property type="protein sequence ID" value="AGZ94385.1"/>
    <property type="molecule type" value="Genomic_DNA"/>
</dbReference>